<dbReference type="Pfam" id="PF00132">
    <property type="entry name" value="Hexapep"/>
    <property type="match status" value="1"/>
</dbReference>
<sequence length="180" mass="19464">MAERFYNYYLDLKVALLWLLGYIPSHEIRLMIFDLAGVKIGEDSTIHIGARFYQPKNVTVGCGTIIGDHATLDGRAKLTIGDHVDIASEVMIFNGEHDINSAAFEPVNAPVVIGDYVFIGPRAIILPGVIIGKGAVIAAGAVVTKDVAEKTIVAGVPAEPIGHRQAKVLNYRLGRARLFQ</sequence>
<protein>
    <recommendedName>
        <fullName evidence="5">Acetyltransferase</fullName>
    </recommendedName>
</protein>
<evidence type="ECO:0000313" key="3">
    <source>
        <dbReference type="EMBL" id="OGD56222.1"/>
    </source>
</evidence>
<evidence type="ECO:0000256" key="2">
    <source>
        <dbReference type="ARBA" id="ARBA00022737"/>
    </source>
</evidence>
<keyword evidence="2" id="KW-0677">Repeat</keyword>
<organism evidence="3 4">
    <name type="scientific">Candidatus Beckwithbacteria bacterium RIFCSPHIGHO2_12_FULL_47_17</name>
    <dbReference type="NCBI Taxonomy" id="1797460"/>
    <lineage>
        <taxon>Bacteria</taxon>
        <taxon>Candidatus Beckwithiibacteriota</taxon>
    </lineage>
</organism>
<dbReference type="AlphaFoldDB" id="A0A1F5DM57"/>
<evidence type="ECO:0008006" key="5">
    <source>
        <dbReference type="Google" id="ProtNLM"/>
    </source>
</evidence>
<keyword evidence="1" id="KW-0808">Transferase</keyword>
<gene>
    <name evidence="3" type="ORF">A3E73_01540</name>
</gene>
<dbReference type="InterPro" id="IPR001451">
    <property type="entry name" value="Hexapep"/>
</dbReference>
<dbReference type="PROSITE" id="PS00101">
    <property type="entry name" value="HEXAPEP_TRANSFERASES"/>
    <property type="match status" value="1"/>
</dbReference>
<evidence type="ECO:0000256" key="1">
    <source>
        <dbReference type="ARBA" id="ARBA00022679"/>
    </source>
</evidence>
<dbReference type="InterPro" id="IPR018357">
    <property type="entry name" value="Hexapep_transf_CS"/>
</dbReference>
<proteinExistence type="predicted"/>
<reference evidence="3 4" key="1">
    <citation type="journal article" date="2016" name="Nat. Commun.">
        <title>Thousands of microbial genomes shed light on interconnected biogeochemical processes in an aquifer system.</title>
        <authorList>
            <person name="Anantharaman K."/>
            <person name="Brown C.T."/>
            <person name="Hug L.A."/>
            <person name="Sharon I."/>
            <person name="Castelle C.J."/>
            <person name="Probst A.J."/>
            <person name="Thomas B.C."/>
            <person name="Singh A."/>
            <person name="Wilkins M.J."/>
            <person name="Karaoz U."/>
            <person name="Brodie E.L."/>
            <person name="Williams K.H."/>
            <person name="Hubbard S.S."/>
            <person name="Banfield J.F."/>
        </authorList>
    </citation>
    <scope>NUCLEOTIDE SEQUENCE [LARGE SCALE GENOMIC DNA]</scope>
</reference>
<name>A0A1F5DM57_9BACT</name>
<accession>A0A1F5DM57</accession>
<dbReference type="Gene3D" id="2.160.10.10">
    <property type="entry name" value="Hexapeptide repeat proteins"/>
    <property type="match status" value="1"/>
</dbReference>
<dbReference type="SUPFAM" id="SSF51161">
    <property type="entry name" value="Trimeric LpxA-like enzymes"/>
    <property type="match status" value="1"/>
</dbReference>
<dbReference type="EMBL" id="MEZN01000020">
    <property type="protein sequence ID" value="OGD56222.1"/>
    <property type="molecule type" value="Genomic_DNA"/>
</dbReference>
<evidence type="ECO:0000313" key="4">
    <source>
        <dbReference type="Proteomes" id="UP000176791"/>
    </source>
</evidence>
<dbReference type="Proteomes" id="UP000176791">
    <property type="component" value="Unassembled WGS sequence"/>
</dbReference>
<dbReference type="InterPro" id="IPR011004">
    <property type="entry name" value="Trimer_LpxA-like_sf"/>
</dbReference>
<dbReference type="CDD" id="cd04647">
    <property type="entry name" value="LbH_MAT_like"/>
    <property type="match status" value="1"/>
</dbReference>
<dbReference type="PANTHER" id="PTHR43300">
    <property type="entry name" value="ACETYLTRANSFERASE"/>
    <property type="match status" value="1"/>
</dbReference>
<dbReference type="InterPro" id="IPR050179">
    <property type="entry name" value="Trans_hexapeptide_repeat"/>
</dbReference>
<dbReference type="GO" id="GO:0016740">
    <property type="term" value="F:transferase activity"/>
    <property type="evidence" value="ECO:0007669"/>
    <property type="project" value="UniProtKB-KW"/>
</dbReference>
<dbReference type="STRING" id="1797460.A3E73_01540"/>
<comment type="caution">
    <text evidence="3">The sequence shown here is derived from an EMBL/GenBank/DDBJ whole genome shotgun (WGS) entry which is preliminary data.</text>
</comment>